<organism evidence="1 2">
    <name type="scientific">Hemibagrus guttatus</name>
    <dbReference type="NCBI Taxonomy" id="175788"/>
    <lineage>
        <taxon>Eukaryota</taxon>
        <taxon>Metazoa</taxon>
        <taxon>Chordata</taxon>
        <taxon>Craniata</taxon>
        <taxon>Vertebrata</taxon>
        <taxon>Euteleostomi</taxon>
        <taxon>Actinopterygii</taxon>
        <taxon>Neopterygii</taxon>
        <taxon>Teleostei</taxon>
        <taxon>Ostariophysi</taxon>
        <taxon>Siluriformes</taxon>
        <taxon>Bagridae</taxon>
        <taxon>Hemibagrus</taxon>
    </lineage>
</organism>
<dbReference type="EMBL" id="JAUCMX010000016">
    <property type="protein sequence ID" value="KAK3520140.1"/>
    <property type="molecule type" value="Genomic_DNA"/>
</dbReference>
<reference evidence="1" key="1">
    <citation type="submission" date="2023-06" db="EMBL/GenBank/DDBJ databases">
        <title>Male Hemibagrus guttatus genome.</title>
        <authorList>
            <person name="Bian C."/>
        </authorList>
    </citation>
    <scope>NUCLEOTIDE SEQUENCE</scope>
    <source>
        <strain evidence="1">Male_cb2023</strain>
        <tissue evidence="1">Muscle</tissue>
    </source>
</reference>
<protein>
    <submittedName>
        <fullName evidence="1">Uncharacterized protein</fullName>
    </submittedName>
</protein>
<gene>
    <name evidence="1" type="ORF">QTP70_015605</name>
</gene>
<comment type="caution">
    <text evidence="1">The sequence shown here is derived from an EMBL/GenBank/DDBJ whole genome shotgun (WGS) entry which is preliminary data.</text>
</comment>
<dbReference type="PANTHER" id="PTHR47773">
    <property type="entry name" value="SI:DKEY-9I5.2-RELATED"/>
    <property type="match status" value="1"/>
</dbReference>
<dbReference type="AlphaFoldDB" id="A0AAE0QFS3"/>
<dbReference type="PANTHER" id="PTHR47773:SF1">
    <property type="entry name" value="C2H2-TYPE DOMAIN-CONTAINING PROTEIN"/>
    <property type="match status" value="1"/>
</dbReference>
<accession>A0AAE0QFS3</accession>
<evidence type="ECO:0000313" key="2">
    <source>
        <dbReference type="Proteomes" id="UP001274896"/>
    </source>
</evidence>
<keyword evidence="2" id="KW-1185">Reference proteome</keyword>
<sequence>MNMYRVARSTTINNVYVPYYKCLRGSNCYVQRRTETQMRFSWSFIDTTREAGGVQSAVSAHGCLCLGAGVLEQLCVWSHDWGSEATSQLGVSRTPGCALEARHGLEKQRSLEISRDRRMPAVLTLFLALKNWKCSCSLTTEQRNEVLEAWNAVEEHDKQPQKFKQLYRTYWGNTLYCRTKRDDLVDAAVVQKLKMAKRYAPAQRDVSHQHNRLMYVLVKLLWLQSPHTSRTSPEKSMVLKAYERIHHQILGVLSKAGIFLPNINIKTVRDFIHPQERLLNLHATKQLSTVTKTTSISSAELPPAPRQPAVLPPPDYPIMQYVPTPSTAGTKVLKERTDITMPLSGSKSPSLLPPLPPVRFLSPSHILQSPQAGNSSRYWSGHIPFFSGAHIA</sequence>
<feature type="non-terminal residue" evidence="1">
    <location>
        <position position="392"/>
    </location>
</feature>
<evidence type="ECO:0000313" key="1">
    <source>
        <dbReference type="EMBL" id="KAK3520140.1"/>
    </source>
</evidence>
<proteinExistence type="predicted"/>
<name>A0AAE0QFS3_9TELE</name>
<dbReference type="Proteomes" id="UP001274896">
    <property type="component" value="Unassembled WGS sequence"/>
</dbReference>